<evidence type="ECO:0000313" key="3">
    <source>
        <dbReference type="EMBL" id="RQM11180.1"/>
    </source>
</evidence>
<name>A0A425C2J5_9STRA</name>
<dbReference type="AlphaFoldDB" id="A0A425C2J5"/>
<comment type="caution">
    <text evidence="3">The sequence shown here is derived from an EMBL/GenBank/DDBJ whole genome shotgun (WGS) entry which is preliminary data.</text>
</comment>
<evidence type="ECO:0000256" key="2">
    <source>
        <dbReference type="SAM" id="SignalP"/>
    </source>
</evidence>
<dbReference type="VEuPathDB" id="FungiDB:DD237_008099"/>
<evidence type="ECO:0008006" key="5">
    <source>
        <dbReference type="Google" id="ProtNLM"/>
    </source>
</evidence>
<sequence>MSLAKMLFVIMLVVRWTMGTATADLPPEDAPRTLQASDTLYVDLTPLALRQKRYLRSAVNMMTITTEELNKVSEVGVDGLKSLVKKQETTPSATLRRSVKTIPFEDMSRFRRLWWLLCNRFRTPERVFMSLKLDEGKKPLENPLFSLWEYFVKKTTREIDVTKVMIKAMVNALGGEKKLAEILLQGKTSERKSICDKARYLLSYQTHYWVRDSYTPEAVFKLLGLNDKKNIKEVGPDDFYALEHSLDFIKEPTIKKPSKPSDSKEPSEPSDSKKPSKPSETTDLTQDPLGKLWIEHVLVVAKSGFSFKLNERCKGAPSDYTDYSIVYFH</sequence>
<reference evidence="3 4" key="1">
    <citation type="submission" date="2018-06" db="EMBL/GenBank/DDBJ databases">
        <title>Comparative genomics of downy mildews reveals potential adaptations to biotrophy.</title>
        <authorList>
            <person name="Fletcher K."/>
            <person name="Klosterman S.J."/>
            <person name="Derevnina L."/>
            <person name="Martin F."/>
            <person name="Koike S."/>
            <person name="Reyes Chin-Wo S."/>
            <person name="Mou B."/>
            <person name="Michelmore R."/>
        </authorList>
    </citation>
    <scope>NUCLEOTIDE SEQUENCE [LARGE SCALE GENOMIC DNA]</scope>
    <source>
        <strain evidence="3 4">R13</strain>
    </source>
</reference>
<accession>A0A425C2J5</accession>
<feature type="chain" id="PRO_5019208919" description="RxLR effector protein" evidence="2">
    <location>
        <begin position="24"/>
        <end position="329"/>
    </location>
</feature>
<dbReference type="Proteomes" id="UP000286097">
    <property type="component" value="Unassembled WGS sequence"/>
</dbReference>
<feature type="compositionally biased region" description="Basic and acidic residues" evidence="1">
    <location>
        <begin position="253"/>
        <end position="274"/>
    </location>
</feature>
<feature type="signal peptide" evidence="2">
    <location>
        <begin position="1"/>
        <end position="23"/>
    </location>
</feature>
<evidence type="ECO:0000313" key="4">
    <source>
        <dbReference type="Proteomes" id="UP000286097"/>
    </source>
</evidence>
<gene>
    <name evidence="3" type="ORF">DD237_008099</name>
</gene>
<protein>
    <recommendedName>
        <fullName evidence="5">RxLR effector protein</fullName>
    </recommendedName>
</protein>
<feature type="region of interest" description="Disordered" evidence="1">
    <location>
        <begin position="253"/>
        <end position="285"/>
    </location>
</feature>
<keyword evidence="2" id="KW-0732">Signal</keyword>
<evidence type="ECO:0000256" key="1">
    <source>
        <dbReference type="SAM" id="MobiDB-lite"/>
    </source>
</evidence>
<organism evidence="3 4">
    <name type="scientific">Peronospora effusa</name>
    <dbReference type="NCBI Taxonomy" id="542832"/>
    <lineage>
        <taxon>Eukaryota</taxon>
        <taxon>Sar</taxon>
        <taxon>Stramenopiles</taxon>
        <taxon>Oomycota</taxon>
        <taxon>Peronosporomycetes</taxon>
        <taxon>Peronosporales</taxon>
        <taxon>Peronosporaceae</taxon>
        <taxon>Peronospora</taxon>
    </lineage>
</organism>
<proteinExistence type="predicted"/>
<dbReference type="EMBL" id="QKXF01000463">
    <property type="protein sequence ID" value="RQM11180.1"/>
    <property type="molecule type" value="Genomic_DNA"/>
</dbReference>